<dbReference type="AlphaFoldDB" id="A0AAX4KPA7"/>
<organism evidence="1 2">
    <name type="scientific">Kwoniella europaea PYCC6329</name>
    <dbReference type="NCBI Taxonomy" id="1423913"/>
    <lineage>
        <taxon>Eukaryota</taxon>
        <taxon>Fungi</taxon>
        <taxon>Dikarya</taxon>
        <taxon>Basidiomycota</taxon>
        <taxon>Agaricomycotina</taxon>
        <taxon>Tremellomycetes</taxon>
        <taxon>Tremellales</taxon>
        <taxon>Cryptococcaceae</taxon>
        <taxon>Kwoniella</taxon>
    </lineage>
</organism>
<dbReference type="RefSeq" id="XP_066085766.1">
    <property type="nucleotide sequence ID" value="XM_066229669.1"/>
</dbReference>
<dbReference type="GeneID" id="91104704"/>
<dbReference type="KEGG" id="ker:91104704"/>
<accession>A0AAX4KPA7</accession>
<name>A0AAX4KPA7_9TREE</name>
<evidence type="ECO:0000313" key="2">
    <source>
        <dbReference type="Proteomes" id="UP001358614"/>
    </source>
</evidence>
<protein>
    <recommendedName>
        <fullName evidence="3">TraD/TraG TraM recognition site domain-containing protein</fullName>
    </recommendedName>
</protein>
<keyword evidence="2" id="KW-1185">Reference proteome</keyword>
<proteinExistence type="predicted"/>
<evidence type="ECO:0000313" key="1">
    <source>
        <dbReference type="EMBL" id="WWD07799.1"/>
    </source>
</evidence>
<reference evidence="1 2" key="1">
    <citation type="submission" date="2024-01" db="EMBL/GenBank/DDBJ databases">
        <title>Comparative genomics of Cryptococcus and Kwoniella reveals pathogenesis evolution and contrasting modes of karyotype evolution via chromosome fusion or intercentromeric recombination.</title>
        <authorList>
            <person name="Coelho M.A."/>
            <person name="David-Palma M."/>
            <person name="Shea T."/>
            <person name="Bowers K."/>
            <person name="McGinley-Smith S."/>
            <person name="Mohammad A.W."/>
            <person name="Gnirke A."/>
            <person name="Yurkov A.M."/>
            <person name="Nowrousian M."/>
            <person name="Sun S."/>
            <person name="Cuomo C.A."/>
            <person name="Heitman J."/>
        </authorList>
    </citation>
    <scope>NUCLEOTIDE SEQUENCE [LARGE SCALE GENOMIC DNA]</scope>
    <source>
        <strain evidence="1 2">PYCC6329</strain>
    </source>
</reference>
<gene>
    <name evidence="1" type="ORF">V865_005903</name>
</gene>
<dbReference type="EMBL" id="CP144089">
    <property type="protein sequence ID" value="WWD07799.1"/>
    <property type="molecule type" value="Genomic_DNA"/>
</dbReference>
<evidence type="ECO:0008006" key="3">
    <source>
        <dbReference type="Google" id="ProtNLM"/>
    </source>
</evidence>
<sequence>MGQSVFISQSVEQLFKGKTDDCSSAIAHVNRDYELWCNQVTVTYESTNGLIGCRNALHTQAAPPYITIVKPINSEGNIKSLERFPEKYREALAEIQHSGVWRSYCEGCEAEGHAPLALGSGHTSIVGPYFQETTSDRVEAEYNLAMTSDRWNRKKK</sequence>
<dbReference type="Proteomes" id="UP001358614">
    <property type="component" value="Chromosome 1"/>
</dbReference>